<dbReference type="PANTHER" id="PTHR31973:SF187">
    <property type="entry name" value="MUTATOR TRANSPOSASE MUDRA PROTEIN"/>
    <property type="match status" value="1"/>
</dbReference>
<sequence>METVRLAEGGDLHGRVERLVGSSIGGGLVGRRGCDGKDESYKDIVRSFINEHTCPLEEIHRSHRQASAVIIGEVVTPRLQQQDSRLTRPNNIIVDMKTMHGIQIMYIRGFQRCMRQVIIVHGTHLKGRFGGTMFVATAQDENEQVYSIALSGFLDCLKGVIDHIDDLVFISDRHASIVAGISKVFPYATHTICCWHFYENIKKRYHRKYVAAIMDKAARAYTELQYNRHMEELRNLHPNTYEYVIDAGPHKWSRAHCPNRRAAQSMRHQLTDATHLMILKRVEKCNFMTVNPVDRNIFSVKRAGK</sequence>
<dbReference type="InterPro" id="IPR018289">
    <property type="entry name" value="MULE_transposase_dom"/>
</dbReference>
<proteinExistence type="predicted"/>
<feature type="domain" description="MULE transposase" evidence="1">
    <location>
        <begin position="121"/>
        <end position="200"/>
    </location>
</feature>
<gene>
    <name evidence="2" type="ORF">Ddye_003429</name>
</gene>
<keyword evidence="3" id="KW-1185">Reference proteome</keyword>
<reference evidence="2" key="1">
    <citation type="journal article" date="2023" name="Plant J.">
        <title>Genome sequences and population genomics provide insights into the demographic history, inbreeding, and mutation load of two 'living fossil' tree species of Dipteronia.</title>
        <authorList>
            <person name="Feng Y."/>
            <person name="Comes H.P."/>
            <person name="Chen J."/>
            <person name="Zhu S."/>
            <person name="Lu R."/>
            <person name="Zhang X."/>
            <person name="Li P."/>
            <person name="Qiu J."/>
            <person name="Olsen K.M."/>
            <person name="Qiu Y."/>
        </authorList>
    </citation>
    <scope>NUCLEOTIDE SEQUENCE</scope>
    <source>
        <strain evidence="2">KIB01</strain>
    </source>
</reference>
<name>A0AAE0CVC4_9ROSI</name>
<protein>
    <recommendedName>
        <fullName evidence="1">MULE transposase domain-containing protein</fullName>
    </recommendedName>
</protein>
<dbReference type="EMBL" id="JANJYI010000001">
    <property type="protein sequence ID" value="KAK2664855.1"/>
    <property type="molecule type" value="Genomic_DNA"/>
</dbReference>
<dbReference type="AlphaFoldDB" id="A0AAE0CVC4"/>
<accession>A0AAE0CVC4</accession>
<comment type="caution">
    <text evidence="2">The sequence shown here is derived from an EMBL/GenBank/DDBJ whole genome shotgun (WGS) entry which is preliminary data.</text>
</comment>
<dbReference type="PANTHER" id="PTHR31973">
    <property type="entry name" value="POLYPROTEIN, PUTATIVE-RELATED"/>
    <property type="match status" value="1"/>
</dbReference>
<dbReference type="Pfam" id="PF10551">
    <property type="entry name" value="MULE"/>
    <property type="match status" value="1"/>
</dbReference>
<evidence type="ECO:0000259" key="1">
    <source>
        <dbReference type="Pfam" id="PF10551"/>
    </source>
</evidence>
<dbReference type="Proteomes" id="UP001280121">
    <property type="component" value="Unassembled WGS sequence"/>
</dbReference>
<evidence type="ECO:0000313" key="2">
    <source>
        <dbReference type="EMBL" id="KAK2664855.1"/>
    </source>
</evidence>
<organism evidence="2 3">
    <name type="scientific">Dipteronia dyeriana</name>
    <dbReference type="NCBI Taxonomy" id="168575"/>
    <lineage>
        <taxon>Eukaryota</taxon>
        <taxon>Viridiplantae</taxon>
        <taxon>Streptophyta</taxon>
        <taxon>Embryophyta</taxon>
        <taxon>Tracheophyta</taxon>
        <taxon>Spermatophyta</taxon>
        <taxon>Magnoliopsida</taxon>
        <taxon>eudicotyledons</taxon>
        <taxon>Gunneridae</taxon>
        <taxon>Pentapetalae</taxon>
        <taxon>rosids</taxon>
        <taxon>malvids</taxon>
        <taxon>Sapindales</taxon>
        <taxon>Sapindaceae</taxon>
        <taxon>Hippocastanoideae</taxon>
        <taxon>Acereae</taxon>
        <taxon>Dipteronia</taxon>
    </lineage>
</organism>
<evidence type="ECO:0000313" key="3">
    <source>
        <dbReference type="Proteomes" id="UP001280121"/>
    </source>
</evidence>